<keyword evidence="2" id="KW-1185">Reference proteome</keyword>
<dbReference type="HOGENOM" id="CLU_2356545_0_0_5"/>
<dbReference type="KEGG" id="msl:Msil_3104"/>
<proteinExistence type="predicted"/>
<protein>
    <submittedName>
        <fullName evidence="1">Uncharacterized protein</fullName>
    </submittedName>
</protein>
<dbReference type="Proteomes" id="UP000002257">
    <property type="component" value="Chromosome"/>
</dbReference>
<accession>B8EKY5</accession>
<reference evidence="1 2" key="1">
    <citation type="journal article" date="2010" name="J. Bacteriol.">
        <title>Complete genome sequence of the aerobic facultative methanotroph Methylocella silvestris BL2.</title>
        <authorList>
            <person name="Chen Y."/>
            <person name="Crombie A."/>
            <person name="Rahman M.T."/>
            <person name="Dedysh S.N."/>
            <person name="Liesack W."/>
            <person name="Stott M.B."/>
            <person name="Alam M."/>
            <person name="Theisen A.R."/>
            <person name="Murrell J.C."/>
            <person name="Dunfield P.F."/>
        </authorList>
    </citation>
    <scope>NUCLEOTIDE SEQUENCE [LARGE SCALE GENOMIC DNA]</scope>
    <source>
        <strain evidence="2">DSM 15510 / CIP 108128 / LMG 27833 / NCIMB 13906 / BL2</strain>
    </source>
</reference>
<evidence type="ECO:0000313" key="1">
    <source>
        <dbReference type="EMBL" id="ACK52013.1"/>
    </source>
</evidence>
<dbReference type="OrthoDB" id="8456691at2"/>
<dbReference type="EMBL" id="CP001280">
    <property type="protein sequence ID" value="ACK52013.1"/>
    <property type="molecule type" value="Genomic_DNA"/>
</dbReference>
<dbReference type="STRING" id="395965.Msil_3104"/>
<organism evidence="1 2">
    <name type="scientific">Methylocella silvestris (strain DSM 15510 / CIP 108128 / LMG 27833 / NCIMB 13906 / BL2)</name>
    <dbReference type="NCBI Taxonomy" id="395965"/>
    <lineage>
        <taxon>Bacteria</taxon>
        <taxon>Pseudomonadati</taxon>
        <taxon>Pseudomonadota</taxon>
        <taxon>Alphaproteobacteria</taxon>
        <taxon>Hyphomicrobiales</taxon>
        <taxon>Beijerinckiaceae</taxon>
        <taxon>Methylocella</taxon>
    </lineage>
</organism>
<sequence>MSKRGKRPELPADPAATVRALRECRDAMIRLSMQVAIGGNVDKLAHMVLVSIDALAAELTGDNQYFWSVGAGASADQRRVMEEKAARERGDIPWRR</sequence>
<gene>
    <name evidence="1" type="ordered locus">Msil_3104</name>
</gene>
<evidence type="ECO:0000313" key="2">
    <source>
        <dbReference type="Proteomes" id="UP000002257"/>
    </source>
</evidence>
<dbReference type="AlphaFoldDB" id="B8EKY5"/>
<name>B8EKY5_METSB</name>